<evidence type="ECO:0000256" key="3">
    <source>
        <dbReference type="ARBA" id="ARBA00022840"/>
    </source>
</evidence>
<name>A0A1J5RS18_9ZZZZ</name>
<dbReference type="Pfam" id="PF13537">
    <property type="entry name" value="GATase_7"/>
    <property type="match status" value="1"/>
</dbReference>
<accession>A0A1J5RS18</accession>
<evidence type="ECO:0000256" key="2">
    <source>
        <dbReference type="ARBA" id="ARBA00022741"/>
    </source>
</evidence>
<dbReference type="InterPro" id="IPR006426">
    <property type="entry name" value="Asn_synth_AEB"/>
</dbReference>
<gene>
    <name evidence="5" type="primary">asnO_1</name>
    <name evidence="5" type="ORF">GALL_232310</name>
</gene>
<dbReference type="InterPro" id="IPR014729">
    <property type="entry name" value="Rossmann-like_a/b/a_fold"/>
</dbReference>
<evidence type="ECO:0000313" key="5">
    <source>
        <dbReference type="EMBL" id="OIQ94775.1"/>
    </source>
</evidence>
<dbReference type="InterPro" id="IPR001962">
    <property type="entry name" value="Asn_synthase"/>
</dbReference>
<sequence>MAIGGSIGAEADLSRLFPVPGNGARRPALWRQDGALLGAAPATGLRRPGADGIAVAFDGMLFELPALAALLAAPPGSGPGDLIARAYGRWGLDFCARLDGEFAFALWDGPKRRLVLGRDGPGTRPLFFWQGSGQMLFASSTGALHAHPQVPRAIDAEALAHHLAHPGQIGSATLFKDIERVRPGHLLIHEAGQARQHRWWRPEDLPELRFARDADYADALRDLLERAVAARLPASGGVAVALSGGLDSTALAALAARRLKAEGRRLTALTLVPADHAAKISGYNADEADLARLMAEHAGNMDHRLVPNETERSLFDLADEVAVGWGFVPPRPSGTNNFRTLWAQAAQAGCTVGLTGVGGNFGISYNGLPALGTLLRHGRIAAWAGLWPGLRRAGVSRRGILNHSFGPFLPAGLRNALVRLGSQQGTNHARDMFGLWLVQPLLARSAGVEDHLARIIDTRNPAAFRLIKLQNGEGAVLRQGLRQRLGLQVTDPTTDRRVVEFCLTIPEEQFILGGQPRSLLRRAMRGLVPDAILDNPHRGLQAADRFAILSRQRPRIQDELARMEKSPLVNAIFDLPRMRRLAEHWPDDHGVSRAADQAYGFGLAQALTVGHFLRRFEGGNG</sequence>
<dbReference type="SUPFAM" id="SSF56235">
    <property type="entry name" value="N-terminal nucleophile aminohydrolases (Ntn hydrolases)"/>
    <property type="match status" value="1"/>
</dbReference>
<dbReference type="Gene3D" id="3.40.50.620">
    <property type="entry name" value="HUPs"/>
    <property type="match status" value="2"/>
</dbReference>
<keyword evidence="3" id="KW-0067">ATP-binding</keyword>
<dbReference type="PANTHER" id="PTHR43284">
    <property type="entry name" value="ASPARAGINE SYNTHETASE (GLUTAMINE-HYDROLYZING)"/>
    <property type="match status" value="1"/>
</dbReference>
<dbReference type="InterPro" id="IPR017932">
    <property type="entry name" value="GATase_2_dom"/>
</dbReference>
<dbReference type="PROSITE" id="PS51278">
    <property type="entry name" value="GATASE_TYPE_2"/>
    <property type="match status" value="1"/>
</dbReference>
<dbReference type="Gene3D" id="3.60.20.10">
    <property type="entry name" value="Glutamine Phosphoribosylpyrophosphate, subunit 1, domain 1"/>
    <property type="match status" value="1"/>
</dbReference>
<protein>
    <submittedName>
        <fullName evidence="5">Asparagine synthetase 3</fullName>
        <ecNumber evidence="5">6.3.5.4</ecNumber>
    </submittedName>
</protein>
<dbReference type="EC" id="6.3.5.4" evidence="5"/>
<organism evidence="5">
    <name type="scientific">mine drainage metagenome</name>
    <dbReference type="NCBI Taxonomy" id="410659"/>
    <lineage>
        <taxon>unclassified sequences</taxon>
        <taxon>metagenomes</taxon>
        <taxon>ecological metagenomes</taxon>
    </lineage>
</organism>
<dbReference type="GO" id="GO:0005524">
    <property type="term" value="F:ATP binding"/>
    <property type="evidence" value="ECO:0007669"/>
    <property type="project" value="UniProtKB-KW"/>
</dbReference>
<dbReference type="GO" id="GO:0006529">
    <property type="term" value="P:asparagine biosynthetic process"/>
    <property type="evidence" value="ECO:0007669"/>
    <property type="project" value="InterPro"/>
</dbReference>
<proteinExistence type="inferred from homology"/>
<dbReference type="PIRSF" id="PIRSF001589">
    <property type="entry name" value="Asn_synthetase_glu-h"/>
    <property type="match status" value="1"/>
</dbReference>
<dbReference type="GO" id="GO:0005829">
    <property type="term" value="C:cytosol"/>
    <property type="evidence" value="ECO:0007669"/>
    <property type="project" value="TreeGrafter"/>
</dbReference>
<dbReference type="AlphaFoldDB" id="A0A1J5RS18"/>
<comment type="caution">
    <text evidence="5">The sequence shown here is derived from an EMBL/GenBank/DDBJ whole genome shotgun (WGS) entry which is preliminary data.</text>
</comment>
<dbReference type="Pfam" id="PF00733">
    <property type="entry name" value="Asn_synthase"/>
    <property type="match status" value="2"/>
</dbReference>
<evidence type="ECO:0000256" key="1">
    <source>
        <dbReference type="ARBA" id="ARBA00005752"/>
    </source>
</evidence>
<dbReference type="PANTHER" id="PTHR43284:SF1">
    <property type="entry name" value="ASPARAGINE SYNTHETASE"/>
    <property type="match status" value="1"/>
</dbReference>
<dbReference type="EMBL" id="MLJW01000179">
    <property type="protein sequence ID" value="OIQ94775.1"/>
    <property type="molecule type" value="Genomic_DNA"/>
</dbReference>
<evidence type="ECO:0000259" key="4">
    <source>
        <dbReference type="PROSITE" id="PS51278"/>
    </source>
</evidence>
<dbReference type="SUPFAM" id="SSF52402">
    <property type="entry name" value="Adenine nucleotide alpha hydrolases-like"/>
    <property type="match status" value="1"/>
</dbReference>
<keyword evidence="5" id="KW-0436">Ligase</keyword>
<comment type="similarity">
    <text evidence="1">Belongs to the asparagine synthetase family.</text>
</comment>
<keyword evidence="2" id="KW-0547">Nucleotide-binding</keyword>
<dbReference type="InterPro" id="IPR029055">
    <property type="entry name" value="Ntn_hydrolases_N"/>
</dbReference>
<reference evidence="5" key="1">
    <citation type="submission" date="2016-10" db="EMBL/GenBank/DDBJ databases">
        <title>Sequence of Gallionella enrichment culture.</title>
        <authorList>
            <person name="Poehlein A."/>
            <person name="Muehling M."/>
            <person name="Daniel R."/>
        </authorList>
    </citation>
    <scope>NUCLEOTIDE SEQUENCE</scope>
</reference>
<feature type="domain" description="Glutamine amidotransferase type-2" evidence="4">
    <location>
        <begin position="1"/>
        <end position="192"/>
    </location>
</feature>
<dbReference type="InterPro" id="IPR051786">
    <property type="entry name" value="ASN_synthetase/amidase"/>
</dbReference>
<dbReference type="GO" id="GO:0004066">
    <property type="term" value="F:asparagine synthase (glutamine-hydrolyzing) activity"/>
    <property type="evidence" value="ECO:0007669"/>
    <property type="project" value="UniProtKB-EC"/>
</dbReference>